<reference evidence="2 4" key="1">
    <citation type="submission" date="2020-01" db="EMBL/GenBank/DDBJ databases">
        <authorList>
            <consortium name="DOE Joint Genome Institute"/>
            <person name="Haridas S."/>
            <person name="Albert R."/>
            <person name="Binder M."/>
            <person name="Bloem J."/>
            <person name="Labutti K."/>
            <person name="Salamov A."/>
            <person name="Andreopoulos B."/>
            <person name="Baker S.E."/>
            <person name="Barry K."/>
            <person name="Bills G."/>
            <person name="Bluhm B.H."/>
            <person name="Cannon C."/>
            <person name="Castanera R."/>
            <person name="Culley D.E."/>
            <person name="Daum C."/>
            <person name="Ezra D."/>
            <person name="Gonzalez J.B."/>
            <person name="Henrissat B."/>
            <person name="Kuo A."/>
            <person name="Liang C."/>
            <person name="Lipzen A."/>
            <person name="Lutzoni F."/>
            <person name="Magnuson J."/>
            <person name="Mondo S."/>
            <person name="Nolan M."/>
            <person name="Ohm R."/>
            <person name="Pangilinan J."/>
            <person name="Park H.-J."/>
            <person name="Ramirez L."/>
            <person name="Alfaro M."/>
            <person name="Sun H."/>
            <person name="Tritt A."/>
            <person name="Yoshinaga Y."/>
            <person name="Zwiers L.-H."/>
            <person name="Turgeon B.G."/>
            <person name="Goodwin S.B."/>
            <person name="Spatafora J.W."/>
            <person name="Crous P.W."/>
            <person name="Grigoriev I.V."/>
        </authorList>
    </citation>
    <scope>NUCLEOTIDE SEQUENCE</scope>
    <source>
        <strain evidence="2 4">CBS 781.70</strain>
    </source>
</reference>
<dbReference type="AlphaFoldDB" id="A0A6G1GC60"/>
<dbReference type="RefSeq" id="XP_033537147.1">
    <property type="nucleotide sequence ID" value="XM_033674233.1"/>
</dbReference>
<evidence type="ECO:0000313" key="3">
    <source>
        <dbReference type="Proteomes" id="UP000504638"/>
    </source>
</evidence>
<feature type="transmembrane region" description="Helical" evidence="1">
    <location>
        <begin position="57"/>
        <end position="84"/>
    </location>
</feature>
<keyword evidence="1" id="KW-0472">Membrane</keyword>
<reference evidence="4" key="2">
    <citation type="submission" date="2020-04" db="EMBL/GenBank/DDBJ databases">
        <authorList>
            <consortium name="NCBI Genome Project"/>
        </authorList>
    </citation>
    <scope>NUCLEOTIDE SEQUENCE</scope>
    <source>
        <strain evidence="4">CBS 781.70</strain>
    </source>
</reference>
<dbReference type="Proteomes" id="UP000504638">
    <property type="component" value="Unplaced"/>
</dbReference>
<keyword evidence="1" id="KW-0812">Transmembrane</keyword>
<keyword evidence="1" id="KW-1133">Transmembrane helix</keyword>
<evidence type="ECO:0000313" key="4">
    <source>
        <dbReference type="RefSeq" id="XP_033537147.1"/>
    </source>
</evidence>
<evidence type="ECO:0000256" key="1">
    <source>
        <dbReference type="SAM" id="Phobius"/>
    </source>
</evidence>
<keyword evidence="3" id="KW-1185">Reference proteome</keyword>
<organism evidence="2">
    <name type="scientific">Eremomyces bilateralis CBS 781.70</name>
    <dbReference type="NCBI Taxonomy" id="1392243"/>
    <lineage>
        <taxon>Eukaryota</taxon>
        <taxon>Fungi</taxon>
        <taxon>Dikarya</taxon>
        <taxon>Ascomycota</taxon>
        <taxon>Pezizomycotina</taxon>
        <taxon>Dothideomycetes</taxon>
        <taxon>Dothideomycetes incertae sedis</taxon>
        <taxon>Eremomycetales</taxon>
        <taxon>Eremomycetaceae</taxon>
        <taxon>Eremomyces</taxon>
    </lineage>
</organism>
<protein>
    <submittedName>
        <fullName evidence="2 4">Uncharacterized protein</fullName>
    </submittedName>
</protein>
<dbReference type="GeneID" id="54414803"/>
<name>A0A6G1GC60_9PEZI</name>
<sequence>MEPWRGCCGCCEIGDATFLVAVAFFVKVTPYQHSAPRFILLFRYTSLHISTRYYTDIYLHISVITAASPMSVVVTLSLVSALCISNYQSKLQETPSVPRP</sequence>
<accession>A0A6G1GC60</accession>
<proteinExistence type="predicted"/>
<evidence type="ECO:0000313" key="2">
    <source>
        <dbReference type="EMBL" id="KAF1815516.1"/>
    </source>
</evidence>
<gene>
    <name evidence="2 4" type="ORF">P152DRAFT_187589</name>
</gene>
<reference evidence="4" key="3">
    <citation type="submission" date="2025-04" db="UniProtKB">
        <authorList>
            <consortium name="RefSeq"/>
        </authorList>
    </citation>
    <scope>IDENTIFICATION</scope>
    <source>
        <strain evidence="4">CBS 781.70</strain>
    </source>
</reference>
<dbReference type="EMBL" id="ML975151">
    <property type="protein sequence ID" value="KAF1815516.1"/>
    <property type="molecule type" value="Genomic_DNA"/>
</dbReference>